<proteinExistence type="inferred from homology"/>
<feature type="compositionally biased region" description="Polar residues" evidence="10">
    <location>
        <begin position="283"/>
        <end position="295"/>
    </location>
</feature>
<keyword evidence="5 11" id="KW-0812">Transmembrane</keyword>
<keyword evidence="8 9" id="KW-0975">Bacterial flagellum</keyword>
<reference evidence="14 15" key="1">
    <citation type="submission" date="2019-06" db="EMBL/GenBank/DDBJ databases">
        <title>Genome of new Rhodobacteraceae sp. SM1903.</title>
        <authorList>
            <person name="Ren X."/>
        </authorList>
    </citation>
    <scope>NUCLEOTIDE SEQUENCE [LARGE SCALE GENOMIC DNA]</scope>
    <source>
        <strain evidence="14 15">SM1903</strain>
    </source>
</reference>
<dbReference type="Proteomes" id="UP000314011">
    <property type="component" value="Unassembled WGS sequence"/>
</dbReference>
<dbReference type="GO" id="GO:0005886">
    <property type="term" value="C:plasma membrane"/>
    <property type="evidence" value="ECO:0007669"/>
    <property type="project" value="UniProtKB-SubCell"/>
</dbReference>
<feature type="transmembrane region" description="Helical" evidence="11">
    <location>
        <begin position="17"/>
        <end position="34"/>
    </location>
</feature>
<dbReference type="PIRSF" id="PIRSF004862">
    <property type="entry name" value="FliF"/>
    <property type="match status" value="1"/>
</dbReference>
<dbReference type="InterPro" id="IPR013556">
    <property type="entry name" value="Flag_M-ring_C"/>
</dbReference>
<dbReference type="InterPro" id="IPR006182">
    <property type="entry name" value="FliF_N_dom"/>
</dbReference>
<comment type="function">
    <text evidence="9">The M ring may be actively involved in energy transduction.</text>
</comment>
<feature type="compositionally biased region" description="Polar residues" evidence="10">
    <location>
        <begin position="308"/>
        <end position="325"/>
    </location>
</feature>
<dbReference type="InterPro" id="IPR043427">
    <property type="entry name" value="YscJ/FliF"/>
</dbReference>
<feature type="domain" description="Flagellar M-ring N-terminal" evidence="12">
    <location>
        <begin position="40"/>
        <end position="209"/>
    </location>
</feature>
<evidence type="ECO:0000256" key="11">
    <source>
        <dbReference type="SAM" id="Phobius"/>
    </source>
</evidence>
<evidence type="ECO:0000256" key="5">
    <source>
        <dbReference type="ARBA" id="ARBA00022692"/>
    </source>
</evidence>
<dbReference type="InterPro" id="IPR000067">
    <property type="entry name" value="FlgMring_FliF"/>
</dbReference>
<name>A0A5C5GIC7_9RHOB</name>
<keyword evidence="4" id="KW-1003">Cell membrane</keyword>
<keyword evidence="6 11" id="KW-1133">Transmembrane helix</keyword>
<feature type="transmembrane region" description="Helical" evidence="11">
    <location>
        <begin position="422"/>
        <end position="444"/>
    </location>
</feature>
<dbReference type="EMBL" id="VFFF01000001">
    <property type="protein sequence ID" value="TNY33887.1"/>
    <property type="molecule type" value="Genomic_DNA"/>
</dbReference>
<dbReference type="AlphaFoldDB" id="A0A5C5GIC7"/>
<evidence type="ECO:0000256" key="6">
    <source>
        <dbReference type="ARBA" id="ARBA00022989"/>
    </source>
</evidence>
<evidence type="ECO:0000259" key="12">
    <source>
        <dbReference type="Pfam" id="PF01514"/>
    </source>
</evidence>
<keyword evidence="7 11" id="KW-0472">Membrane</keyword>
<protein>
    <recommendedName>
        <fullName evidence="9">Flagellar M-ring protein</fullName>
    </recommendedName>
</protein>
<dbReference type="Pfam" id="PF08345">
    <property type="entry name" value="YscJ_FliF_C"/>
    <property type="match status" value="1"/>
</dbReference>
<evidence type="ECO:0000256" key="9">
    <source>
        <dbReference type="PIRNR" id="PIRNR004862"/>
    </source>
</evidence>
<dbReference type="PANTHER" id="PTHR30046:SF0">
    <property type="entry name" value="FLAGELLAR M-RING PROTEIN"/>
    <property type="match status" value="1"/>
</dbReference>
<comment type="caution">
    <text evidence="14">The sequence shown here is derived from an EMBL/GenBank/DDBJ whole genome shotgun (WGS) entry which is preliminary data.</text>
</comment>
<gene>
    <name evidence="14" type="primary">fliF</name>
    <name evidence="14" type="ORF">FHY64_11670</name>
</gene>
<evidence type="ECO:0000256" key="2">
    <source>
        <dbReference type="ARBA" id="ARBA00004651"/>
    </source>
</evidence>
<evidence type="ECO:0000256" key="8">
    <source>
        <dbReference type="ARBA" id="ARBA00023143"/>
    </source>
</evidence>
<keyword evidence="15" id="KW-1185">Reference proteome</keyword>
<dbReference type="OrthoDB" id="9807026at2"/>
<comment type="similarity">
    <text evidence="3 9">Belongs to the FliF family.</text>
</comment>
<dbReference type="GO" id="GO:0009431">
    <property type="term" value="C:bacterial-type flagellum basal body, MS ring"/>
    <property type="evidence" value="ECO:0007669"/>
    <property type="project" value="InterPro"/>
</dbReference>
<dbReference type="PRINTS" id="PR01009">
    <property type="entry name" value="FLGMRINGFLIF"/>
</dbReference>
<accession>A0A5C5GIC7</accession>
<keyword evidence="14" id="KW-0966">Cell projection</keyword>
<evidence type="ECO:0000256" key="3">
    <source>
        <dbReference type="ARBA" id="ARBA00007971"/>
    </source>
</evidence>
<evidence type="ECO:0000256" key="1">
    <source>
        <dbReference type="ARBA" id="ARBA00004117"/>
    </source>
</evidence>
<feature type="domain" description="Flagellar M-ring C-terminal" evidence="13">
    <location>
        <begin position="235"/>
        <end position="397"/>
    </location>
</feature>
<dbReference type="InterPro" id="IPR045851">
    <property type="entry name" value="AMP-bd_C_sf"/>
</dbReference>
<dbReference type="Pfam" id="PF01514">
    <property type="entry name" value="YscJ_FliF"/>
    <property type="match status" value="1"/>
</dbReference>
<keyword evidence="14" id="KW-0969">Cilium</keyword>
<feature type="region of interest" description="Disordered" evidence="10">
    <location>
        <begin position="275"/>
        <end position="334"/>
    </location>
</feature>
<keyword evidence="14" id="KW-0282">Flagellum</keyword>
<evidence type="ECO:0000256" key="4">
    <source>
        <dbReference type="ARBA" id="ARBA00022475"/>
    </source>
</evidence>
<dbReference type="PANTHER" id="PTHR30046">
    <property type="entry name" value="FLAGELLAR M-RING PROTEIN"/>
    <property type="match status" value="1"/>
</dbReference>
<evidence type="ECO:0000313" key="14">
    <source>
        <dbReference type="EMBL" id="TNY33887.1"/>
    </source>
</evidence>
<dbReference type="GO" id="GO:0071973">
    <property type="term" value="P:bacterial-type flagellum-dependent cell motility"/>
    <property type="evidence" value="ECO:0007669"/>
    <property type="project" value="InterPro"/>
</dbReference>
<evidence type="ECO:0000256" key="7">
    <source>
        <dbReference type="ARBA" id="ARBA00023136"/>
    </source>
</evidence>
<sequence length="547" mass="57671">MEGLGSVWSRLDSRRKVIVIVATLAVFGAVLMLGRGGGSREMALLYGGLDGAAAGEVLTALDGRGAMYEVRGGAIYVEAAQRDLLRMSLAGEGLPANGAQGYELLDSLTGFGTTSQMFDAAYWRAKEGELARTIQASPDIRLARVHLSTPATRGFERDRIATAAVTVTSVDGALSQARARALRYLVASAVQNLRPEDVAVIDSEGGLVSVTDDAAAMANQTDREAEMRDRLERLLEARVGPGNAVVELSIETATETEQIFERTFDPETRVAISTEVEERNESASDTGSGDVTVASNLPDGDAAGGGDQSSSNSTESRQLTNYEVSETQREVSRAPGAVTRMTVAVLINDTVETDANGTATIVPRTPEELDALKELVSSAVGFSEGRGDVITLRSMPFEPTVPLGTEALDAAAAGTPLDIMQLVQIGVLALVALILGLFVVRPILAGGRVAKAEPAALPAIGDASAPGTASLPALPGGNQLPQAELDLDALPTFDMAMYDDDPQPSGPQEDLSGLDPVARLRRLIEERQDESLQILRNWLEDTEQEAA</sequence>
<dbReference type="GO" id="GO:0003774">
    <property type="term" value="F:cytoskeletal motor activity"/>
    <property type="evidence" value="ECO:0007669"/>
    <property type="project" value="InterPro"/>
</dbReference>
<dbReference type="NCBIfam" id="TIGR00206">
    <property type="entry name" value="fliF"/>
    <property type="match status" value="1"/>
</dbReference>
<organism evidence="14 15">
    <name type="scientific">Pelagovum pacificum</name>
    <dbReference type="NCBI Taxonomy" id="2588711"/>
    <lineage>
        <taxon>Bacteria</taxon>
        <taxon>Pseudomonadati</taxon>
        <taxon>Pseudomonadota</taxon>
        <taxon>Alphaproteobacteria</taxon>
        <taxon>Rhodobacterales</taxon>
        <taxon>Paracoccaceae</taxon>
        <taxon>Pelagovum</taxon>
    </lineage>
</organism>
<dbReference type="RefSeq" id="WP_140194710.1">
    <property type="nucleotide sequence ID" value="NZ_CP065915.1"/>
</dbReference>
<comment type="subcellular location">
    <subcellularLocation>
        <location evidence="1 9">Bacterial flagellum basal body</location>
    </subcellularLocation>
    <subcellularLocation>
        <location evidence="2">Cell membrane</location>
        <topology evidence="2">Multi-pass membrane protein</topology>
    </subcellularLocation>
</comment>
<evidence type="ECO:0000256" key="10">
    <source>
        <dbReference type="SAM" id="MobiDB-lite"/>
    </source>
</evidence>
<evidence type="ECO:0000259" key="13">
    <source>
        <dbReference type="Pfam" id="PF08345"/>
    </source>
</evidence>
<evidence type="ECO:0000313" key="15">
    <source>
        <dbReference type="Proteomes" id="UP000314011"/>
    </source>
</evidence>
<dbReference type="Gene3D" id="3.30.300.30">
    <property type="match status" value="1"/>
</dbReference>